<protein>
    <submittedName>
        <fullName evidence="2">Uncharacterized protein</fullName>
    </submittedName>
</protein>
<accession>A0AAU9IJR3</accession>
<keyword evidence="1" id="KW-0175">Coiled coil</keyword>
<sequence length="399" mass="46075">MELMHCFEPGCKNEVEYSCPCTSPESLSCEVHVGKHMKIPNRAHNRNSIFVESCKETKEEILKFLTSENSKNSKLRGKILASFSKRLLESESDMMELLKNLDSSSVEISNYFTKISQAQKLSKSEQDPILGLLTLQPDEAIDKLKRIIPANQESSKSAKLFCVLSEKIEKMIECFIGDKFEAYLDKRLSNIENSLQEHIKSANEEHKNIIDSTDDQLANINDSISKLINENKKSERDLKDWKEEIMLKSKNEIDLLNSQIININQDLSKINEIRKSPKVSRELREKRSEILNRPNDPELEQDFRRTCSSHRRDIYLDDPTLQQAYQDYTNAYRQKASLYTIIRDNNRTNLIIYDTENDSKEVRIVETPLPLDCGTCIAQLPNGNLFCFGNRNPVSGFHW</sequence>
<feature type="coiled-coil region" evidence="1">
    <location>
        <begin position="210"/>
        <end position="251"/>
    </location>
</feature>
<dbReference type="EMBL" id="CAJZBQ010000010">
    <property type="protein sequence ID" value="CAG9313432.1"/>
    <property type="molecule type" value="Genomic_DNA"/>
</dbReference>
<dbReference type="Proteomes" id="UP001162131">
    <property type="component" value="Unassembled WGS sequence"/>
</dbReference>
<evidence type="ECO:0000313" key="3">
    <source>
        <dbReference type="Proteomes" id="UP001162131"/>
    </source>
</evidence>
<evidence type="ECO:0000256" key="1">
    <source>
        <dbReference type="SAM" id="Coils"/>
    </source>
</evidence>
<organism evidence="2 3">
    <name type="scientific">Blepharisma stoltei</name>
    <dbReference type="NCBI Taxonomy" id="1481888"/>
    <lineage>
        <taxon>Eukaryota</taxon>
        <taxon>Sar</taxon>
        <taxon>Alveolata</taxon>
        <taxon>Ciliophora</taxon>
        <taxon>Postciliodesmatophora</taxon>
        <taxon>Heterotrichea</taxon>
        <taxon>Heterotrichida</taxon>
        <taxon>Blepharismidae</taxon>
        <taxon>Blepharisma</taxon>
    </lineage>
</organism>
<proteinExistence type="predicted"/>
<keyword evidence="3" id="KW-1185">Reference proteome</keyword>
<comment type="caution">
    <text evidence="2">The sequence shown here is derived from an EMBL/GenBank/DDBJ whole genome shotgun (WGS) entry which is preliminary data.</text>
</comment>
<dbReference type="AlphaFoldDB" id="A0AAU9IJR3"/>
<gene>
    <name evidence="2" type="ORF">BSTOLATCC_MIC8698</name>
</gene>
<reference evidence="2" key="1">
    <citation type="submission" date="2021-09" db="EMBL/GenBank/DDBJ databases">
        <authorList>
            <consortium name="AG Swart"/>
            <person name="Singh M."/>
            <person name="Singh A."/>
            <person name="Seah K."/>
            <person name="Emmerich C."/>
        </authorList>
    </citation>
    <scope>NUCLEOTIDE SEQUENCE</scope>
    <source>
        <strain evidence="2">ATCC30299</strain>
    </source>
</reference>
<evidence type="ECO:0000313" key="2">
    <source>
        <dbReference type="EMBL" id="CAG9313432.1"/>
    </source>
</evidence>
<name>A0AAU9IJR3_9CILI</name>